<reference evidence="1" key="1">
    <citation type="submission" date="2021-01" db="EMBL/GenBank/DDBJ databases">
        <title>Complete genome sequence of Clostridiales bacterium R-7.</title>
        <authorList>
            <person name="Mahoney-Kurpe S.C."/>
            <person name="Palevich N."/>
            <person name="Koike S."/>
            <person name="Moon C.D."/>
            <person name="Attwood G.T."/>
        </authorList>
    </citation>
    <scope>NUCLEOTIDE SEQUENCE</scope>
    <source>
        <strain evidence="1">R-7</strain>
    </source>
</reference>
<protein>
    <submittedName>
        <fullName evidence="1">CotH kinase family protein</fullName>
    </submittedName>
</protein>
<keyword evidence="1" id="KW-0418">Kinase</keyword>
<proteinExistence type="predicted"/>
<keyword evidence="1" id="KW-0808">Transferase</keyword>
<accession>A0AC61N5H7</accession>
<dbReference type="Proteomes" id="UP000682782">
    <property type="component" value="Chromosome"/>
</dbReference>
<evidence type="ECO:0000313" key="1">
    <source>
        <dbReference type="EMBL" id="QUC66544.1"/>
    </source>
</evidence>
<organism evidence="1 2">
    <name type="scientific">Aristaeella hokkaidonensis</name>
    <dbReference type="NCBI Taxonomy" id="3046382"/>
    <lineage>
        <taxon>Bacteria</taxon>
        <taxon>Bacillati</taxon>
        <taxon>Bacillota</taxon>
        <taxon>Clostridia</taxon>
        <taxon>Eubacteriales</taxon>
        <taxon>Aristaeellaceae</taxon>
        <taxon>Aristaeella</taxon>
    </lineage>
</organism>
<sequence length="566" mass="64769">MNWKGATITMDEHKAQERIHKTVRDNLSWLDRLPSQETEILEQTMKEADPLITVINGNTETMIPSAYVPARYHIRTWLRPVLAIAAVLVLITGFWTAQRNGFVGSVTPDVVTQPAGSDETPGLPAAVVTDEIRQPEVLSLDRIDLYVEPDLLWNSESGILTEGENVDKKNLPFKNTVYRRMKDAGVKVDGELVYRSDEGAVLFRDQIKLCLDGDFSLDMPQKSFLIDAADGSFDFPLFDDRSAASYPSLLLRNSGNDSMFTRIQDGVQHRLVERHTDAKLLTQAWRPVQVYLNDEYWGMYNMREPIDAHTICRYEQLPDEMAKDVTILSISGSFRIQGDNKAYKQMLTKIKNSNPAENPADLEYLEQEVDIDSFLDWFTVEMFFGNSDIGTGEIYRVSGGKWKCLITDLDYGLYNSGYNSVQSYLKDKGMGGKGIDNTIFLKILSVDKYKDLFFTKLGNLFHSLTSSVMESEVDACVAWIEPGMKAHIDRWAQYYDRNVIFDVPQTPEGAWKYWEQRVARLRNVIRKRPTRLYNFIQEYFGMTDEEMAVYFPTDIPRNVDEIPNAI</sequence>
<dbReference type="EMBL" id="CP068393">
    <property type="protein sequence ID" value="QUC66544.1"/>
    <property type="molecule type" value="Genomic_DNA"/>
</dbReference>
<keyword evidence="2" id="KW-1185">Reference proteome</keyword>
<gene>
    <name evidence="1" type="ORF">JYE49_11840</name>
</gene>
<evidence type="ECO:0000313" key="2">
    <source>
        <dbReference type="Proteomes" id="UP000682782"/>
    </source>
</evidence>
<name>A0AC61N5H7_9FIRM</name>